<comment type="caution">
    <text evidence="1">The sequence shown here is derived from an EMBL/GenBank/DDBJ whole genome shotgun (WGS) entry which is preliminary data.</text>
</comment>
<dbReference type="Proteomes" id="UP000033684">
    <property type="component" value="Unassembled WGS sequence"/>
</dbReference>
<proteinExistence type="predicted"/>
<evidence type="ECO:0000313" key="1">
    <source>
        <dbReference type="EMBL" id="KJV06260.1"/>
    </source>
</evidence>
<dbReference type="AlphaFoldDB" id="A0A0F3IHJ1"/>
<evidence type="ECO:0000313" key="2">
    <source>
        <dbReference type="Proteomes" id="UP000033684"/>
    </source>
</evidence>
<accession>A0A0F3IHJ1</accession>
<protein>
    <submittedName>
        <fullName evidence="1">Uncharacterized protein</fullName>
    </submittedName>
</protein>
<reference evidence="1 2" key="2">
    <citation type="journal article" date="2016" name="Microb. Ecol.">
        <title>Genome Characteristics of a Novel Type I Methanotroph (Sn10-6) Isolated from a Flooded Indian Rice Field.</title>
        <authorList>
            <person name="Rahalkar M.C."/>
            <person name="Pandit P.S."/>
            <person name="Dhakephalkar P.K."/>
            <person name="Pore S."/>
            <person name="Arora P."/>
            <person name="Kapse N."/>
        </authorList>
    </citation>
    <scope>NUCLEOTIDE SEQUENCE [LARGE SCALE GENOMIC DNA]</scope>
    <source>
        <strain evidence="1 2">Sn10-6</strain>
    </source>
</reference>
<sequence>MRIGLLIFLAAFMLLIALSIYAVIVKIVHHSRDFFSAYSRNQTTMVISSKPARSFNAFSAVKKKLKSITFIN</sequence>
<gene>
    <name evidence="1" type="ORF">VZ94_12485</name>
</gene>
<dbReference type="EMBL" id="LAJX01000121">
    <property type="protein sequence ID" value="KJV06260.1"/>
    <property type="molecule type" value="Genomic_DNA"/>
</dbReference>
<keyword evidence="2" id="KW-1185">Reference proteome</keyword>
<organism evidence="1 2">
    <name type="scientific">Methylocucumis oryzae</name>
    <dbReference type="NCBI Taxonomy" id="1632867"/>
    <lineage>
        <taxon>Bacteria</taxon>
        <taxon>Pseudomonadati</taxon>
        <taxon>Pseudomonadota</taxon>
        <taxon>Gammaproteobacteria</taxon>
        <taxon>Methylococcales</taxon>
        <taxon>Methylococcaceae</taxon>
        <taxon>Methylocucumis</taxon>
    </lineage>
</organism>
<name>A0A0F3IHJ1_9GAMM</name>
<reference evidence="2" key="1">
    <citation type="submission" date="2015-03" db="EMBL/GenBank/DDBJ databases">
        <title>Draft genome sequence of a novel methanotroph (Sn10-6) isolated from flooded ricefield rhizosphere in India.</title>
        <authorList>
            <person name="Pandit P.S."/>
            <person name="Pore S.D."/>
            <person name="Arora P."/>
            <person name="Kapse N.G."/>
            <person name="Dhakephalkar P.K."/>
            <person name="Rahalkar M.C."/>
        </authorList>
    </citation>
    <scope>NUCLEOTIDE SEQUENCE [LARGE SCALE GENOMIC DNA]</scope>
    <source>
        <strain evidence="2">Sn10-6</strain>
    </source>
</reference>